<comment type="caution">
    <text evidence="2">The sequence shown here is derived from an EMBL/GenBank/DDBJ whole genome shotgun (WGS) entry which is preliminary data.</text>
</comment>
<reference evidence="2 3" key="1">
    <citation type="submission" date="2021-02" db="EMBL/GenBank/DDBJ databases">
        <authorList>
            <person name="Han P."/>
        </authorList>
    </citation>
    <scope>NUCLEOTIDE SEQUENCE [LARGE SCALE GENOMIC DNA]</scope>
    <source>
        <strain evidence="2">Candidatus Nitrospira sp. ZN2</strain>
    </source>
</reference>
<dbReference type="RefSeq" id="WP_213043775.1">
    <property type="nucleotide sequence ID" value="NZ_CAJNBJ010000018.1"/>
</dbReference>
<dbReference type="EMBL" id="CAJNBJ010000018">
    <property type="protein sequence ID" value="CAE6787628.1"/>
    <property type="molecule type" value="Genomic_DNA"/>
</dbReference>
<feature type="compositionally biased region" description="Polar residues" evidence="1">
    <location>
        <begin position="83"/>
        <end position="93"/>
    </location>
</feature>
<gene>
    <name evidence="2" type="ORF">NSPZN2_50189</name>
</gene>
<protein>
    <submittedName>
        <fullName evidence="2">Uncharacterized protein</fullName>
    </submittedName>
</protein>
<proteinExistence type="predicted"/>
<name>A0ABM8S3T8_9BACT</name>
<evidence type="ECO:0000313" key="3">
    <source>
        <dbReference type="Proteomes" id="UP000675880"/>
    </source>
</evidence>
<feature type="region of interest" description="Disordered" evidence="1">
    <location>
        <begin position="83"/>
        <end position="103"/>
    </location>
</feature>
<feature type="region of interest" description="Disordered" evidence="1">
    <location>
        <begin position="1"/>
        <end position="22"/>
    </location>
</feature>
<dbReference type="Proteomes" id="UP000675880">
    <property type="component" value="Unassembled WGS sequence"/>
</dbReference>
<evidence type="ECO:0000256" key="1">
    <source>
        <dbReference type="SAM" id="MobiDB-lite"/>
    </source>
</evidence>
<accession>A0ABM8S3T8</accession>
<organism evidence="2 3">
    <name type="scientific">Nitrospira defluvii</name>
    <dbReference type="NCBI Taxonomy" id="330214"/>
    <lineage>
        <taxon>Bacteria</taxon>
        <taxon>Pseudomonadati</taxon>
        <taxon>Nitrospirota</taxon>
        <taxon>Nitrospiria</taxon>
        <taxon>Nitrospirales</taxon>
        <taxon>Nitrospiraceae</taxon>
        <taxon>Nitrospira</taxon>
    </lineage>
</organism>
<sequence>MSTSRRPELEKDNPTAPQIYVGPRRKRALARMAAAVPAQASTGIEAALEALVDAAEQFAHSLPPTQETDRERHALMEAISQAQTFLSLDSTPSDPARPAAKPR</sequence>
<evidence type="ECO:0000313" key="2">
    <source>
        <dbReference type="EMBL" id="CAE6787628.1"/>
    </source>
</evidence>
<feature type="compositionally biased region" description="Basic and acidic residues" evidence="1">
    <location>
        <begin position="1"/>
        <end position="13"/>
    </location>
</feature>
<keyword evidence="3" id="KW-1185">Reference proteome</keyword>